<dbReference type="Proteomes" id="UP000782241">
    <property type="component" value="Unassembled WGS sequence"/>
</dbReference>
<name>A0A9P7GVJ4_9HYPO</name>
<reference evidence="1" key="1">
    <citation type="submission" date="2021-04" db="EMBL/GenBank/DDBJ databases">
        <title>Draft genome of Fusarium avenaceum strain F156N33, isolated from an atmospheric sample in Virginia.</title>
        <authorList>
            <person name="Yang S."/>
            <person name="Vinatzer B.A."/>
            <person name="Coleman J."/>
        </authorList>
    </citation>
    <scope>NUCLEOTIDE SEQUENCE</scope>
    <source>
        <strain evidence="1">F156N33</strain>
    </source>
</reference>
<evidence type="ECO:0000313" key="2">
    <source>
        <dbReference type="Proteomes" id="UP000782241"/>
    </source>
</evidence>
<dbReference type="InterPro" id="IPR032675">
    <property type="entry name" value="LRR_dom_sf"/>
</dbReference>
<dbReference type="SUPFAM" id="SSF52047">
    <property type="entry name" value="RNI-like"/>
    <property type="match status" value="1"/>
</dbReference>
<dbReference type="EMBL" id="JAGPUO010000016">
    <property type="protein sequence ID" value="KAG5657654.1"/>
    <property type="molecule type" value="Genomic_DNA"/>
</dbReference>
<proteinExistence type="predicted"/>
<dbReference type="Gene3D" id="3.80.10.10">
    <property type="entry name" value="Ribonuclease Inhibitor"/>
    <property type="match status" value="1"/>
</dbReference>
<sequence length="576" mass="64757">MASSGEKMLYLPLEIFDLIIQHVTDKATLSRLSRTCKTFQALLFPRLYSRVSVDVAYHSDIAKFIRNIEPHLSIRQRKQLKKEGKYSGQQDEYSSNLGLEEKPTCAEHVRQLSVSHLNPDRKNAQILYRYIEEALHNMRNVEVLEFDTINEEIAEAISGLEKLQALSICPNYEAEVFSKAEYDSLKRIKNLKHLALGDGDQLCTLQTIIPNSASTLKSLDLNPSCPDFWKRLEQAFEAGGRHANRKHYLPALRSFTLSGPWFPPAWITPESIRSLDRVIDFARLRELTIDYFPDEVNLLYDHLANLYSATDSKGIGSSLRKLTMDMSFLDHTDSFDEEEKIIDSQIRFLSSFSTLTSLHLKEFSRCSTELTDTPSDLPDAMIQAILKHKNLDSLGICVGGIGSWGELPHLAAGAVANLVDGLPKLKLLEMTPDEDDTTALGQALSRGTNLESIVFSGTFISQLLNHADSQQKPDMSLLEDLVKAYLSRGDTTKALKYKWEDHCKLKSVTIDEIEFQIASKFERGGRDVATPKKVSLGSNTAREVLYRDGTNVEPPLPCQGFGGHNQWVDKVCENLG</sequence>
<gene>
    <name evidence="1" type="ORF">KAF25_007687</name>
</gene>
<evidence type="ECO:0000313" key="1">
    <source>
        <dbReference type="EMBL" id="KAG5657654.1"/>
    </source>
</evidence>
<dbReference type="AlphaFoldDB" id="A0A9P7GVJ4"/>
<organism evidence="1 2">
    <name type="scientific">Fusarium avenaceum</name>
    <dbReference type="NCBI Taxonomy" id="40199"/>
    <lineage>
        <taxon>Eukaryota</taxon>
        <taxon>Fungi</taxon>
        <taxon>Dikarya</taxon>
        <taxon>Ascomycota</taxon>
        <taxon>Pezizomycotina</taxon>
        <taxon>Sordariomycetes</taxon>
        <taxon>Hypocreomycetidae</taxon>
        <taxon>Hypocreales</taxon>
        <taxon>Nectriaceae</taxon>
        <taxon>Fusarium</taxon>
        <taxon>Fusarium tricinctum species complex</taxon>
    </lineage>
</organism>
<accession>A0A9P7GVJ4</accession>
<comment type="caution">
    <text evidence="1">The sequence shown here is derived from an EMBL/GenBank/DDBJ whole genome shotgun (WGS) entry which is preliminary data.</text>
</comment>
<evidence type="ECO:0008006" key="3">
    <source>
        <dbReference type="Google" id="ProtNLM"/>
    </source>
</evidence>
<keyword evidence="2" id="KW-1185">Reference proteome</keyword>
<protein>
    <recommendedName>
        <fullName evidence="3">F-box domain-containing protein</fullName>
    </recommendedName>
</protein>